<gene>
    <name evidence="1" type="ORF">VN97_g9173</name>
</gene>
<name>A0AAI9TBY9_PENTH</name>
<dbReference type="AlphaFoldDB" id="A0AAI9TBY9"/>
<reference evidence="1" key="2">
    <citation type="journal article" date="2016" name="Fungal Biol.">
        <title>Ochratoxin A production by Penicillium thymicola.</title>
        <authorList>
            <person name="Nguyen H.D.T."/>
            <person name="McMullin D.R."/>
            <person name="Ponomareva E."/>
            <person name="Riley R."/>
            <person name="Pomraning K.R."/>
            <person name="Baker S.E."/>
            <person name="Seifert K.A."/>
        </authorList>
    </citation>
    <scope>NUCLEOTIDE SEQUENCE</scope>
    <source>
        <strain evidence="1">DAOM 180753</strain>
    </source>
</reference>
<proteinExistence type="predicted"/>
<reference evidence="1" key="1">
    <citation type="submission" date="2015-06" db="EMBL/GenBank/DDBJ databases">
        <authorList>
            <person name="Nguyen H."/>
        </authorList>
    </citation>
    <scope>NUCLEOTIDE SEQUENCE</scope>
    <source>
        <strain evidence="1">DAOM 180753</strain>
    </source>
</reference>
<dbReference type="EMBL" id="LACB01000360">
    <property type="protein sequence ID" value="KAJ9484208.1"/>
    <property type="molecule type" value="Genomic_DNA"/>
</dbReference>
<evidence type="ECO:0000313" key="1">
    <source>
        <dbReference type="EMBL" id="KAJ9484208.1"/>
    </source>
</evidence>
<protein>
    <submittedName>
        <fullName evidence="1">Uncharacterized protein</fullName>
    </submittedName>
</protein>
<comment type="caution">
    <text evidence="1">The sequence shown here is derived from an EMBL/GenBank/DDBJ whole genome shotgun (WGS) entry which is preliminary data.</text>
</comment>
<dbReference type="Proteomes" id="UP001227192">
    <property type="component" value="Unassembled WGS sequence"/>
</dbReference>
<sequence length="297" mass="33783">MSDMSNNSVAIDRKCFSALPEDTIVVSGSSFRSIHKIHKIIKERTEPGIEYLHFKDIRPELAEKFSSKSARLMYCYDTQSMIIKLVSGPHEGAARRIDYAVAKQCLNMGLEGSLRPSGSIRLSGVFSKKEADGSWIPTPQIPGRGPWPTMVVEVAVSESYRKLRADADWWISNSHGAVKVVIIVDVSKEKEKKKRTITFETIILDPTMTLRPLSRPRRRYKTITRQKITTSREPGRSNHDAPISVSPDEDLLLKFEEVFDRQPIPPEHDLLIKRDMLKMTSREVWEAQDVESAEEFA</sequence>
<keyword evidence="2" id="KW-1185">Reference proteome</keyword>
<evidence type="ECO:0000313" key="2">
    <source>
        <dbReference type="Proteomes" id="UP001227192"/>
    </source>
</evidence>
<organism evidence="1 2">
    <name type="scientific">Penicillium thymicola</name>
    <dbReference type="NCBI Taxonomy" id="293382"/>
    <lineage>
        <taxon>Eukaryota</taxon>
        <taxon>Fungi</taxon>
        <taxon>Dikarya</taxon>
        <taxon>Ascomycota</taxon>
        <taxon>Pezizomycotina</taxon>
        <taxon>Eurotiomycetes</taxon>
        <taxon>Eurotiomycetidae</taxon>
        <taxon>Eurotiales</taxon>
        <taxon>Aspergillaceae</taxon>
        <taxon>Penicillium</taxon>
    </lineage>
</organism>
<accession>A0AAI9TBY9</accession>